<dbReference type="RefSeq" id="XP_066828825.1">
    <property type="nucleotide sequence ID" value="XM_066971824.1"/>
</dbReference>
<keyword evidence="5" id="KW-1185">Reference proteome</keyword>
<reference evidence="4 5" key="1">
    <citation type="submission" date="2024-03" db="EMBL/GenBank/DDBJ databases">
        <authorList>
            <person name="Brejova B."/>
        </authorList>
    </citation>
    <scope>NUCLEOTIDE SEQUENCE [LARGE SCALE GENOMIC DNA]</scope>
    <source>
        <strain evidence="4 5">CBS 14171</strain>
    </source>
</reference>
<gene>
    <name evidence="4" type="ORF">LODBEIA_P18870</name>
</gene>
<feature type="compositionally biased region" description="Basic and acidic residues" evidence="1">
    <location>
        <begin position="487"/>
        <end position="502"/>
    </location>
</feature>
<feature type="chain" id="PRO_5045393353" description="Intimal thickness related receptor IRP domain-containing protein" evidence="3">
    <location>
        <begin position="21"/>
        <end position="515"/>
    </location>
</feature>
<feature type="signal peptide" evidence="3">
    <location>
        <begin position="1"/>
        <end position="20"/>
    </location>
</feature>
<feature type="transmembrane region" description="Helical" evidence="2">
    <location>
        <begin position="361"/>
        <end position="385"/>
    </location>
</feature>
<feature type="transmembrane region" description="Helical" evidence="2">
    <location>
        <begin position="184"/>
        <end position="205"/>
    </location>
</feature>
<keyword evidence="3" id="KW-0732">Signal</keyword>
<feature type="transmembrane region" description="Helical" evidence="2">
    <location>
        <begin position="226"/>
        <end position="247"/>
    </location>
</feature>
<keyword evidence="2" id="KW-1133">Transmembrane helix</keyword>
<dbReference type="GeneID" id="92207083"/>
<evidence type="ECO:0008006" key="6">
    <source>
        <dbReference type="Google" id="ProtNLM"/>
    </source>
</evidence>
<dbReference type="EMBL" id="OZ022406">
    <property type="protein sequence ID" value="CAK9437509.1"/>
    <property type="molecule type" value="Genomic_DNA"/>
</dbReference>
<name>A0ABP0ZHM5_9ASCO</name>
<evidence type="ECO:0000256" key="3">
    <source>
        <dbReference type="SAM" id="SignalP"/>
    </source>
</evidence>
<evidence type="ECO:0000313" key="5">
    <source>
        <dbReference type="Proteomes" id="UP001497383"/>
    </source>
</evidence>
<keyword evidence="2" id="KW-0812">Transmembrane</keyword>
<feature type="transmembrane region" description="Helical" evidence="2">
    <location>
        <begin position="298"/>
        <end position="316"/>
    </location>
</feature>
<feature type="region of interest" description="Disordered" evidence="1">
    <location>
        <begin position="477"/>
        <end position="515"/>
    </location>
</feature>
<evidence type="ECO:0000256" key="1">
    <source>
        <dbReference type="SAM" id="MobiDB-lite"/>
    </source>
</evidence>
<feature type="compositionally biased region" description="Basic residues" evidence="1">
    <location>
        <begin position="503"/>
        <end position="515"/>
    </location>
</feature>
<protein>
    <recommendedName>
        <fullName evidence="6">Intimal thickness related receptor IRP domain-containing protein</fullName>
    </recommendedName>
</protein>
<feature type="transmembrane region" description="Helical" evidence="2">
    <location>
        <begin position="397"/>
        <end position="415"/>
    </location>
</feature>
<proteinExistence type="predicted"/>
<accession>A0ABP0ZHM5</accession>
<dbReference type="Proteomes" id="UP001497383">
    <property type="component" value="Chromosome 2"/>
</dbReference>
<evidence type="ECO:0000313" key="4">
    <source>
        <dbReference type="EMBL" id="CAK9437509.1"/>
    </source>
</evidence>
<organism evidence="4 5">
    <name type="scientific">Lodderomyces beijingensis</name>
    <dbReference type="NCBI Taxonomy" id="1775926"/>
    <lineage>
        <taxon>Eukaryota</taxon>
        <taxon>Fungi</taxon>
        <taxon>Dikarya</taxon>
        <taxon>Ascomycota</taxon>
        <taxon>Saccharomycotina</taxon>
        <taxon>Pichiomycetes</taxon>
        <taxon>Debaryomycetaceae</taxon>
        <taxon>Candida/Lodderomyces clade</taxon>
        <taxon>Lodderomyces</taxon>
    </lineage>
</organism>
<evidence type="ECO:0000256" key="2">
    <source>
        <dbReference type="SAM" id="Phobius"/>
    </source>
</evidence>
<sequence length="515" mass="59481">MRSIELILALVLAQLSLVLAIPTRDIFFNYQSNAACILVNDTSYTNFKFNFANTALDKQIPLIIFNYADLQYFKNLPNLNAFLNHTYLDEKPFLKLGSEKKNGDGKDDEMAFDLKVFRSFEFPEHVEKRLIKEDGEFTYHVPEPGVFCVYLPLYSYDGNLIHPTNYHANMEIQEFQPISVYNDISAHITIAILFGLALLPFKYIYKLKTLRDFDKITPVVREAAQIILVYAVLNGVHVVLELTYLFIPNNFIHSFTEEYFSYFKVLLLEIWQKYVTTMIYLGLGFGNLPETQQGPRNLIQAIFVFNFITAILFRSLTKRTESAVDILINEEPFQIIHKSILVSRFYSNVVTKQYSEIMKTIIIYSTRAQFITGLLLLVATFYSGLKLILHFKSDKTLLRPILSSFLLQLVAWSTFGRHIIYQLYIRLVFAGVFDVGELLSSISTLMEYYEVRMAGSSLVELLLLAFIWYTKKAFDASTLEVEDEKTSEESIDKKAEKKAEKKSSKKTKTQSKKED</sequence>
<keyword evidence="2" id="KW-0472">Membrane</keyword>